<proteinExistence type="predicted"/>
<dbReference type="InterPro" id="IPR000210">
    <property type="entry name" value="BTB/POZ_dom"/>
</dbReference>
<comment type="caution">
    <text evidence="4">The sequence shown here is derived from an EMBL/GenBank/DDBJ whole genome shotgun (WGS) entry which is preliminary data.</text>
</comment>
<feature type="compositionally biased region" description="Basic residues" evidence="2">
    <location>
        <begin position="15"/>
        <end position="24"/>
    </location>
</feature>
<reference evidence="4 5" key="1">
    <citation type="journal article" date="2018" name="Proc. Natl. Acad. Sci. U.S.A.">
        <title>Draft genome sequence of Camellia sinensis var. sinensis provides insights into the evolution of the tea genome and tea quality.</title>
        <authorList>
            <person name="Wei C."/>
            <person name="Yang H."/>
            <person name="Wang S."/>
            <person name="Zhao J."/>
            <person name="Liu C."/>
            <person name="Gao L."/>
            <person name="Xia E."/>
            <person name="Lu Y."/>
            <person name="Tai Y."/>
            <person name="She G."/>
            <person name="Sun J."/>
            <person name="Cao H."/>
            <person name="Tong W."/>
            <person name="Gao Q."/>
            <person name="Li Y."/>
            <person name="Deng W."/>
            <person name="Jiang X."/>
            <person name="Wang W."/>
            <person name="Chen Q."/>
            <person name="Zhang S."/>
            <person name="Li H."/>
            <person name="Wu J."/>
            <person name="Wang P."/>
            <person name="Li P."/>
            <person name="Shi C."/>
            <person name="Zheng F."/>
            <person name="Jian J."/>
            <person name="Huang B."/>
            <person name="Shan D."/>
            <person name="Shi M."/>
            <person name="Fang C."/>
            <person name="Yue Y."/>
            <person name="Li F."/>
            <person name="Li D."/>
            <person name="Wei S."/>
            <person name="Han B."/>
            <person name="Jiang C."/>
            <person name="Yin Y."/>
            <person name="Xia T."/>
            <person name="Zhang Z."/>
            <person name="Bennetzen J.L."/>
            <person name="Zhao S."/>
            <person name="Wan X."/>
        </authorList>
    </citation>
    <scope>NUCLEOTIDE SEQUENCE [LARGE SCALE GENOMIC DNA]</scope>
    <source>
        <strain evidence="5">cv. Shuchazao</strain>
        <tissue evidence="4">Leaf</tissue>
    </source>
</reference>
<feature type="region of interest" description="Disordered" evidence="2">
    <location>
        <begin position="14"/>
        <end position="41"/>
    </location>
</feature>
<feature type="domain" description="BTB" evidence="3">
    <location>
        <begin position="175"/>
        <end position="252"/>
    </location>
</feature>
<dbReference type="PANTHER" id="PTHR31060:SF3">
    <property type="entry name" value="OS04G0579700 PROTEIN"/>
    <property type="match status" value="1"/>
</dbReference>
<evidence type="ECO:0000313" key="5">
    <source>
        <dbReference type="Proteomes" id="UP000306102"/>
    </source>
</evidence>
<dbReference type="PANTHER" id="PTHR31060">
    <property type="entry name" value="OSJNBA0011J08.25 PROTEIN-RELATED"/>
    <property type="match status" value="1"/>
</dbReference>
<protein>
    <recommendedName>
        <fullName evidence="3">BTB domain-containing protein</fullName>
    </recommendedName>
</protein>
<name>A0A4S4D782_CAMSN</name>
<feature type="region of interest" description="Disordered" evidence="2">
    <location>
        <begin position="100"/>
        <end position="121"/>
    </location>
</feature>
<dbReference type="Gene3D" id="3.30.710.10">
    <property type="entry name" value="Potassium Channel Kv1.1, Chain A"/>
    <property type="match status" value="1"/>
</dbReference>
<evidence type="ECO:0000259" key="3">
    <source>
        <dbReference type="PROSITE" id="PS50097"/>
    </source>
</evidence>
<dbReference type="Proteomes" id="UP000306102">
    <property type="component" value="Unassembled WGS sequence"/>
</dbReference>
<dbReference type="InterPro" id="IPR011333">
    <property type="entry name" value="SKP1/BTB/POZ_sf"/>
</dbReference>
<dbReference type="PROSITE" id="PS50097">
    <property type="entry name" value="BTB"/>
    <property type="match status" value="1"/>
</dbReference>
<keyword evidence="5" id="KW-1185">Reference proteome</keyword>
<dbReference type="UniPathway" id="UPA00143"/>
<dbReference type="AlphaFoldDB" id="A0A4S4D782"/>
<evidence type="ECO:0000256" key="2">
    <source>
        <dbReference type="SAM" id="MobiDB-lite"/>
    </source>
</evidence>
<dbReference type="EMBL" id="SDRB02012615">
    <property type="protein sequence ID" value="THF97205.1"/>
    <property type="molecule type" value="Genomic_DNA"/>
</dbReference>
<evidence type="ECO:0000313" key="4">
    <source>
        <dbReference type="EMBL" id="THF97205.1"/>
    </source>
</evidence>
<accession>A0A4S4D782</accession>
<comment type="pathway">
    <text evidence="1">Protein modification; protein ubiquitination.</text>
</comment>
<dbReference type="GO" id="GO:0016567">
    <property type="term" value="P:protein ubiquitination"/>
    <property type="evidence" value="ECO:0007669"/>
    <property type="project" value="UniProtKB-UniPathway"/>
</dbReference>
<dbReference type="InterPro" id="IPR038920">
    <property type="entry name" value="At3g05675-like"/>
</dbReference>
<organism evidence="4 5">
    <name type="scientific">Camellia sinensis var. sinensis</name>
    <name type="common">China tea</name>
    <dbReference type="NCBI Taxonomy" id="542762"/>
    <lineage>
        <taxon>Eukaryota</taxon>
        <taxon>Viridiplantae</taxon>
        <taxon>Streptophyta</taxon>
        <taxon>Embryophyta</taxon>
        <taxon>Tracheophyta</taxon>
        <taxon>Spermatophyta</taxon>
        <taxon>Magnoliopsida</taxon>
        <taxon>eudicotyledons</taxon>
        <taxon>Gunneridae</taxon>
        <taxon>Pentapetalae</taxon>
        <taxon>asterids</taxon>
        <taxon>Ericales</taxon>
        <taxon>Theaceae</taxon>
        <taxon>Camellia</taxon>
    </lineage>
</organism>
<evidence type="ECO:0000256" key="1">
    <source>
        <dbReference type="ARBA" id="ARBA00004906"/>
    </source>
</evidence>
<gene>
    <name evidence="4" type="ORF">TEA_012327</name>
</gene>
<sequence length="370" mass="41734">MFGMWEVLDLEGKERKKRRGKGRRGGAVGNDRRKRRTIGGGSLKGLGVAEAGGGGGQQWGCFDCVLSPDDAVFFLKKILPQNDVVLGHWRKGLQEKLAEDLDSSSTSQHYPNPDPISISLSPSLVDSPSNLKIRYSPITAPQVMHSSTTTAAYGADSFPSSFGNPGSQFNDPNSSDVKLTLSSKDGLTVSLNVHWQILIAHSRFFTVKLSDRWLKQQRTSNAYIVKIVDCDDVEVYIEALSLMYCKDLRKKLMKEDVTRVLGILKKDIDVKFPKSYGTSNLPLNYSEMEKRIKEMKWKKERILEDMQREQALFDHEKLIFDLKKHEYVKFLAESSSYATQNGNAEKPMDFCCLERMAVLVRHDGVKICQK</sequence>